<accession>A0ABR1APX3</accession>
<dbReference type="Pfam" id="PF06743">
    <property type="entry name" value="FAST_1"/>
    <property type="match status" value="1"/>
</dbReference>
<feature type="domain" description="RAP" evidence="3">
    <location>
        <begin position="600"/>
        <end position="659"/>
    </location>
</feature>
<proteinExistence type="predicted"/>
<keyword evidence="2" id="KW-0496">Mitochondrion</keyword>
<dbReference type="EMBL" id="JAWJWF010000046">
    <property type="protein sequence ID" value="KAK6624515.1"/>
    <property type="molecule type" value="Genomic_DNA"/>
</dbReference>
<evidence type="ECO:0000256" key="2">
    <source>
        <dbReference type="ARBA" id="ARBA00023128"/>
    </source>
</evidence>
<evidence type="ECO:0000313" key="5">
    <source>
        <dbReference type="Proteomes" id="UP001359485"/>
    </source>
</evidence>
<name>A0ABR1APX3_POLSC</name>
<gene>
    <name evidence="4" type="ORF">RUM44_011374</name>
</gene>
<evidence type="ECO:0000256" key="1">
    <source>
        <dbReference type="ARBA" id="ARBA00004173"/>
    </source>
</evidence>
<dbReference type="InterPro" id="IPR013584">
    <property type="entry name" value="RAP"/>
</dbReference>
<sequence>MHQRVVDILKLTLLMRGTTGNLILARIHCLNSTGRTRLLWNQKRFRATCSEVLGESDLLLEDGMVIQELPVIVRKITGGHLTDPQKKQKNQVSLSMNLVGTTQEREMKEMIEGFDKCYTPKSVFTLLELIPPSEVTPSVALQALKTIMKFESDKEFKLRFGIYINNKESELQRKQTAISNLIDIIIKSEENSQLLEAAELLSDEFSNQSILSLRQKLCNEVLARVADDRFNVTEVCTSAKILLLSGNQFDVDKLWVGVIEKQNEINEKSIMDVVRILTHVNLSRPLFLKILQRQLGRVLSRLSGENIAEILSILIEINEFPYTILRYLSSWLRANILNMNEDDLAAVIDGFSDLPSVNENVVRAIEKFMVEKKYEIRNPELVACIMDYCNKYKIRSPPIFNSCSEYFIENAKYMTPIVLKSIFLPFGNLNFHPPNCESFWRVLEEELMDKLVHLYSEDVLDVMLSFVFLEKHPIKFITKIFNPYFLDRLHAMKDPQHIYIVRTKLKLLDTALTLECSTYKGPLLLPDMPGGLVAQDPRIQRLSDSLMDILPRVLDQDKSFISSVVLKNLPLTELYIVDIVIHPVGRSILFHPEDSWNDLTALLIHLPEHYDSSGKYLVGSQVMRKRHLRCIGLNVVDLNYSTVTSLLGDEAELRAYLKSQLSTAERALPS</sequence>
<dbReference type="Proteomes" id="UP001359485">
    <property type="component" value="Unassembled WGS sequence"/>
</dbReference>
<evidence type="ECO:0000259" key="3">
    <source>
        <dbReference type="PROSITE" id="PS51286"/>
    </source>
</evidence>
<dbReference type="SMART" id="SM00952">
    <property type="entry name" value="RAP"/>
    <property type="match status" value="1"/>
</dbReference>
<dbReference type="InterPro" id="IPR010622">
    <property type="entry name" value="FAST_Leu-rich"/>
</dbReference>
<comment type="caution">
    <text evidence="4">The sequence shown here is derived from an EMBL/GenBank/DDBJ whole genome shotgun (WGS) entry which is preliminary data.</text>
</comment>
<keyword evidence="5" id="KW-1185">Reference proteome</keyword>
<dbReference type="InterPro" id="IPR050870">
    <property type="entry name" value="FAST_kinase"/>
</dbReference>
<dbReference type="PANTHER" id="PTHR21228:SF40">
    <property type="entry name" value="LD45607P"/>
    <property type="match status" value="1"/>
</dbReference>
<comment type="subcellular location">
    <subcellularLocation>
        <location evidence="1">Mitochondrion</location>
    </subcellularLocation>
</comment>
<protein>
    <recommendedName>
        <fullName evidence="3">RAP domain-containing protein</fullName>
    </recommendedName>
</protein>
<dbReference type="PROSITE" id="PS51286">
    <property type="entry name" value="RAP"/>
    <property type="match status" value="1"/>
</dbReference>
<reference evidence="4 5" key="1">
    <citation type="submission" date="2023-09" db="EMBL/GenBank/DDBJ databases">
        <title>Genomes of two closely related lineages of the louse Polyplax serrata with different host specificities.</title>
        <authorList>
            <person name="Martinu J."/>
            <person name="Tarabai H."/>
            <person name="Stefka J."/>
            <person name="Hypsa V."/>
        </authorList>
    </citation>
    <scope>NUCLEOTIDE SEQUENCE [LARGE SCALE GENOMIC DNA]</scope>
    <source>
        <strain evidence="4">98ZLc_SE</strain>
    </source>
</reference>
<evidence type="ECO:0000313" key="4">
    <source>
        <dbReference type="EMBL" id="KAK6624515.1"/>
    </source>
</evidence>
<dbReference type="PANTHER" id="PTHR21228">
    <property type="entry name" value="FAST LEU-RICH DOMAIN-CONTAINING"/>
    <property type="match status" value="1"/>
</dbReference>
<organism evidence="4 5">
    <name type="scientific">Polyplax serrata</name>
    <name type="common">Common mouse louse</name>
    <dbReference type="NCBI Taxonomy" id="468196"/>
    <lineage>
        <taxon>Eukaryota</taxon>
        <taxon>Metazoa</taxon>
        <taxon>Ecdysozoa</taxon>
        <taxon>Arthropoda</taxon>
        <taxon>Hexapoda</taxon>
        <taxon>Insecta</taxon>
        <taxon>Pterygota</taxon>
        <taxon>Neoptera</taxon>
        <taxon>Paraneoptera</taxon>
        <taxon>Psocodea</taxon>
        <taxon>Troctomorpha</taxon>
        <taxon>Phthiraptera</taxon>
        <taxon>Anoplura</taxon>
        <taxon>Polyplacidae</taxon>
        <taxon>Polyplax</taxon>
    </lineage>
</organism>